<accession>A0AB40AXX7</accession>
<keyword evidence="1" id="KW-0511">Multifunctional enzyme</keyword>
<feature type="domain" description="Reverse transcriptase/retrotransposon-derived protein RNase H-like" evidence="2">
    <location>
        <begin position="142"/>
        <end position="192"/>
    </location>
</feature>
<keyword evidence="3" id="KW-1185">Reference proteome</keyword>
<evidence type="ECO:0000313" key="4">
    <source>
        <dbReference type="RefSeq" id="XP_039119369.1"/>
    </source>
</evidence>
<dbReference type="InterPro" id="IPR043128">
    <property type="entry name" value="Rev_trsase/Diguanyl_cyclase"/>
</dbReference>
<organism evidence="3 4">
    <name type="scientific">Dioscorea cayennensis subsp. rotundata</name>
    <name type="common">White Guinea yam</name>
    <name type="synonym">Dioscorea rotundata</name>
    <dbReference type="NCBI Taxonomy" id="55577"/>
    <lineage>
        <taxon>Eukaryota</taxon>
        <taxon>Viridiplantae</taxon>
        <taxon>Streptophyta</taxon>
        <taxon>Embryophyta</taxon>
        <taxon>Tracheophyta</taxon>
        <taxon>Spermatophyta</taxon>
        <taxon>Magnoliopsida</taxon>
        <taxon>Liliopsida</taxon>
        <taxon>Dioscoreales</taxon>
        <taxon>Dioscoreaceae</taxon>
        <taxon>Dioscorea</taxon>
    </lineage>
</organism>
<evidence type="ECO:0000259" key="2">
    <source>
        <dbReference type="Pfam" id="PF17919"/>
    </source>
</evidence>
<dbReference type="SUPFAM" id="SSF56672">
    <property type="entry name" value="DNA/RNA polymerases"/>
    <property type="match status" value="1"/>
</dbReference>
<dbReference type="AlphaFoldDB" id="A0AB40AXX7"/>
<gene>
    <name evidence="4" type="primary">LOC120255661</name>
</gene>
<dbReference type="GeneID" id="120255661"/>
<dbReference type="Pfam" id="PF17919">
    <property type="entry name" value="RT_RNaseH_2"/>
    <property type="match status" value="1"/>
</dbReference>
<dbReference type="Proteomes" id="UP001515500">
    <property type="component" value="Unplaced"/>
</dbReference>
<dbReference type="RefSeq" id="XP_039119369.1">
    <property type="nucleotide sequence ID" value="XM_039263435.1"/>
</dbReference>
<reference evidence="4" key="1">
    <citation type="submission" date="2025-08" db="UniProtKB">
        <authorList>
            <consortium name="RefSeq"/>
        </authorList>
    </citation>
    <scope>IDENTIFICATION</scope>
</reference>
<dbReference type="InterPro" id="IPR043502">
    <property type="entry name" value="DNA/RNA_pol_sf"/>
</dbReference>
<protein>
    <submittedName>
        <fullName evidence="4">Uncharacterized mitochondrial protein AtMg00860-like</fullName>
    </submittedName>
</protein>
<dbReference type="InterPro" id="IPR041577">
    <property type="entry name" value="RT_RNaseH_2"/>
</dbReference>
<name>A0AB40AXX7_DIOCR</name>
<sequence length="201" mass="23292">MTTINIRRDWWHYLDLSITRKDINDERGGGGGGDDAIQSEENHILHLREVLTALQENKLYINFKKCSFMGNKLLLLGYVIFTDGIQVDEVKVKAIRDWPALINVSELRSFHGLATFYQRFIKNFSTITTPMTEWLKKGKFQWSKEVDNSFTLLKENLCTTPILALPNFEKLFKVDCDASVVEIGVVLSQEKRHWYFSVKAQ</sequence>
<dbReference type="GO" id="GO:0003824">
    <property type="term" value="F:catalytic activity"/>
    <property type="evidence" value="ECO:0007669"/>
    <property type="project" value="UniProtKB-KW"/>
</dbReference>
<evidence type="ECO:0000313" key="3">
    <source>
        <dbReference type="Proteomes" id="UP001515500"/>
    </source>
</evidence>
<dbReference type="InterPro" id="IPR050951">
    <property type="entry name" value="Retrovirus_Pol_polyprotein"/>
</dbReference>
<dbReference type="PANTHER" id="PTHR37984">
    <property type="entry name" value="PROTEIN CBG26694"/>
    <property type="match status" value="1"/>
</dbReference>
<dbReference type="Gene3D" id="3.30.70.270">
    <property type="match status" value="2"/>
</dbReference>
<evidence type="ECO:0000256" key="1">
    <source>
        <dbReference type="ARBA" id="ARBA00023268"/>
    </source>
</evidence>
<proteinExistence type="predicted"/>
<dbReference type="PANTHER" id="PTHR37984:SF5">
    <property type="entry name" value="PROTEIN NYNRIN-LIKE"/>
    <property type="match status" value="1"/>
</dbReference>
<dbReference type="FunFam" id="3.30.70.270:FF:000020">
    <property type="entry name" value="Transposon Tf2-6 polyprotein-like Protein"/>
    <property type="match status" value="1"/>
</dbReference>